<dbReference type="AlphaFoldDB" id="A0A1J1I9S1"/>
<sequence length="217" mass="24124">MSKNSTVCIMKLLHFFVIAIIAKEVLPERAPSNACSSDDVGFSPEDISNQLLSIRDYLDGLYDDFLPYFQGQEIESFKGSKIEILDDVASLLGNIISALAEREITISLDSIVQAIEALIDNQTTTGTLKTIEDYVSSANLTNQILFIIFKSVMEALAIETESTADYLTQVAKMEINPADYPISCIAQDLIDFYNFMINLYIEVENNVLQVVEGLRGQ</sequence>
<keyword evidence="3" id="KW-1185">Reference proteome</keyword>
<keyword evidence="1" id="KW-0732">Signal</keyword>
<evidence type="ECO:0000313" key="3">
    <source>
        <dbReference type="Proteomes" id="UP000183832"/>
    </source>
</evidence>
<reference evidence="2 3" key="1">
    <citation type="submission" date="2015-04" db="EMBL/GenBank/DDBJ databases">
        <authorList>
            <person name="Syromyatnikov M.Y."/>
            <person name="Popov V.N."/>
        </authorList>
    </citation>
    <scope>NUCLEOTIDE SEQUENCE [LARGE SCALE GENOMIC DNA]</scope>
</reference>
<dbReference type="EMBL" id="CVRI01000045">
    <property type="protein sequence ID" value="CRK97031.1"/>
    <property type="molecule type" value="Genomic_DNA"/>
</dbReference>
<organism evidence="2 3">
    <name type="scientific">Clunio marinus</name>
    <dbReference type="NCBI Taxonomy" id="568069"/>
    <lineage>
        <taxon>Eukaryota</taxon>
        <taxon>Metazoa</taxon>
        <taxon>Ecdysozoa</taxon>
        <taxon>Arthropoda</taxon>
        <taxon>Hexapoda</taxon>
        <taxon>Insecta</taxon>
        <taxon>Pterygota</taxon>
        <taxon>Neoptera</taxon>
        <taxon>Endopterygota</taxon>
        <taxon>Diptera</taxon>
        <taxon>Nematocera</taxon>
        <taxon>Chironomoidea</taxon>
        <taxon>Chironomidae</taxon>
        <taxon>Clunio</taxon>
    </lineage>
</organism>
<proteinExistence type="predicted"/>
<feature type="signal peptide" evidence="1">
    <location>
        <begin position="1"/>
        <end position="22"/>
    </location>
</feature>
<evidence type="ECO:0000256" key="1">
    <source>
        <dbReference type="SAM" id="SignalP"/>
    </source>
</evidence>
<accession>A0A1J1I9S1</accession>
<evidence type="ECO:0000313" key="2">
    <source>
        <dbReference type="EMBL" id="CRK97031.1"/>
    </source>
</evidence>
<protein>
    <submittedName>
        <fullName evidence="2">CLUMA_CG010311, isoform A</fullName>
    </submittedName>
</protein>
<name>A0A1J1I9S1_9DIPT</name>
<feature type="chain" id="PRO_5013380425" evidence="1">
    <location>
        <begin position="23"/>
        <end position="217"/>
    </location>
</feature>
<gene>
    <name evidence="2" type="ORF">CLUMA_CG010311</name>
</gene>
<dbReference type="Proteomes" id="UP000183832">
    <property type="component" value="Unassembled WGS sequence"/>
</dbReference>